<dbReference type="Proteomes" id="UP001054837">
    <property type="component" value="Unassembled WGS sequence"/>
</dbReference>
<dbReference type="EMBL" id="BPLQ01010673">
    <property type="protein sequence ID" value="GIY52522.1"/>
    <property type="molecule type" value="Genomic_DNA"/>
</dbReference>
<keyword evidence="2" id="KW-1185">Reference proteome</keyword>
<dbReference type="AlphaFoldDB" id="A0AAV4U443"/>
<name>A0AAV4U443_9ARAC</name>
<evidence type="ECO:0000313" key="2">
    <source>
        <dbReference type="Proteomes" id="UP001054837"/>
    </source>
</evidence>
<proteinExistence type="predicted"/>
<evidence type="ECO:0000313" key="1">
    <source>
        <dbReference type="EMBL" id="GIY52522.1"/>
    </source>
</evidence>
<comment type="caution">
    <text evidence="1">The sequence shown here is derived from an EMBL/GenBank/DDBJ whole genome shotgun (WGS) entry which is preliminary data.</text>
</comment>
<organism evidence="1 2">
    <name type="scientific">Caerostris darwini</name>
    <dbReference type="NCBI Taxonomy" id="1538125"/>
    <lineage>
        <taxon>Eukaryota</taxon>
        <taxon>Metazoa</taxon>
        <taxon>Ecdysozoa</taxon>
        <taxon>Arthropoda</taxon>
        <taxon>Chelicerata</taxon>
        <taxon>Arachnida</taxon>
        <taxon>Araneae</taxon>
        <taxon>Araneomorphae</taxon>
        <taxon>Entelegynae</taxon>
        <taxon>Araneoidea</taxon>
        <taxon>Araneidae</taxon>
        <taxon>Caerostris</taxon>
    </lineage>
</organism>
<reference evidence="1 2" key="1">
    <citation type="submission" date="2021-06" db="EMBL/GenBank/DDBJ databases">
        <title>Caerostris darwini draft genome.</title>
        <authorList>
            <person name="Kono N."/>
            <person name="Arakawa K."/>
        </authorList>
    </citation>
    <scope>NUCLEOTIDE SEQUENCE [LARGE SCALE GENOMIC DNA]</scope>
</reference>
<protein>
    <submittedName>
        <fullName evidence="1">Uncharacterized protein</fullName>
    </submittedName>
</protein>
<gene>
    <name evidence="1" type="ORF">CDAR_402651</name>
</gene>
<sequence length="157" mass="18169">MEHLKTPQIKGGTFAAWGPFKPISIRYDKSCLSPSLKQCNENKVGRKEIEIKWGDETSTEGMNSIWRGWGREIFPPFPSRSKRDRISKRAFWLECPFLCLVGEETLLINIVAFGLRHSGSTEWWVGRVLMRKIFSTLNSFVNTLGISNVYLKYFDIF</sequence>
<accession>A0AAV4U443</accession>